<reference evidence="2" key="1">
    <citation type="journal article" date="2023" name="Nat. Plants">
        <title>Single-cell RNA sequencing provides a high-resolution roadmap for understanding the multicellular compartmentation of specialized metabolism.</title>
        <authorList>
            <person name="Sun S."/>
            <person name="Shen X."/>
            <person name="Li Y."/>
            <person name="Li Y."/>
            <person name="Wang S."/>
            <person name="Li R."/>
            <person name="Zhang H."/>
            <person name="Shen G."/>
            <person name="Guo B."/>
            <person name="Wei J."/>
            <person name="Xu J."/>
            <person name="St-Pierre B."/>
            <person name="Chen S."/>
            <person name="Sun C."/>
        </authorList>
    </citation>
    <scope>NUCLEOTIDE SEQUENCE [LARGE SCALE GENOMIC DNA]</scope>
</reference>
<sequence length="424" mass="44904">MQSSLAVTHGVAARTCYSRISNTTPPNEISCSRKLTKSLHFSNNSRSISPVKLFQLQETFQLRKPVSLIPNRWKRSHLCANSSADNAISANGGSGSLDDGTATITNKSWIEAAGEAISTAFPVWVALGCLLGLVRPTAYDWVQPSWTIMGITLTMLGMGMTLTFDDLRGALAMPKELFTGFLLQYSVMPLSGFFVSKLLNLPSHYAAGLILVGCCPGGTASNIVTYIARGNVALSVLMTAASTLTAVVMTPFLTHKLAGQYVAVDALGLFMSTLQVVLLPVLVGAFLNQYFKGIVRIVSPVMPPIAVLTVAVLCGNAIAQSSSTILMSGHQVVLAAGLLHASGFFFGYVLSRLLGLDISSSRTISIEVGMQNSVLGVVLATKHFGNPLTAVPCAVSSVCHSIFGSALAGIWRRSIPTQTEKESS</sequence>
<proteinExistence type="predicted"/>
<dbReference type="Proteomes" id="UP001060085">
    <property type="component" value="Linkage Group LG05"/>
</dbReference>
<evidence type="ECO:0000313" key="2">
    <source>
        <dbReference type="Proteomes" id="UP001060085"/>
    </source>
</evidence>
<comment type="caution">
    <text evidence="1">The sequence shown here is derived from an EMBL/GenBank/DDBJ whole genome shotgun (WGS) entry which is preliminary data.</text>
</comment>
<dbReference type="EMBL" id="CM044705">
    <property type="protein sequence ID" value="KAI5662268.1"/>
    <property type="molecule type" value="Genomic_DNA"/>
</dbReference>
<name>A0ACC0AQP9_CATRO</name>
<evidence type="ECO:0000313" key="1">
    <source>
        <dbReference type="EMBL" id="KAI5662268.1"/>
    </source>
</evidence>
<protein>
    <submittedName>
        <fullName evidence="1">Uncharacterized protein</fullName>
    </submittedName>
</protein>
<organism evidence="1 2">
    <name type="scientific">Catharanthus roseus</name>
    <name type="common">Madagascar periwinkle</name>
    <name type="synonym">Vinca rosea</name>
    <dbReference type="NCBI Taxonomy" id="4058"/>
    <lineage>
        <taxon>Eukaryota</taxon>
        <taxon>Viridiplantae</taxon>
        <taxon>Streptophyta</taxon>
        <taxon>Embryophyta</taxon>
        <taxon>Tracheophyta</taxon>
        <taxon>Spermatophyta</taxon>
        <taxon>Magnoliopsida</taxon>
        <taxon>eudicotyledons</taxon>
        <taxon>Gunneridae</taxon>
        <taxon>Pentapetalae</taxon>
        <taxon>asterids</taxon>
        <taxon>lamiids</taxon>
        <taxon>Gentianales</taxon>
        <taxon>Apocynaceae</taxon>
        <taxon>Rauvolfioideae</taxon>
        <taxon>Vinceae</taxon>
        <taxon>Catharanthinae</taxon>
        <taxon>Catharanthus</taxon>
    </lineage>
</organism>
<gene>
    <name evidence="1" type="ORF">M9H77_21591</name>
</gene>
<accession>A0ACC0AQP9</accession>
<keyword evidence="2" id="KW-1185">Reference proteome</keyword>